<keyword evidence="3" id="KW-0547">Nucleotide-binding</keyword>
<evidence type="ECO:0000313" key="6">
    <source>
        <dbReference type="EMBL" id="MBB5263838.1"/>
    </source>
</evidence>
<comment type="similarity">
    <text evidence="1">Belongs to the ABC transporter superfamily.</text>
</comment>
<dbReference type="Proteomes" id="UP000543642">
    <property type="component" value="Unassembled WGS sequence"/>
</dbReference>
<dbReference type="AlphaFoldDB" id="A0A7W8H995"/>
<dbReference type="InterPro" id="IPR003593">
    <property type="entry name" value="AAA+_ATPase"/>
</dbReference>
<dbReference type="RefSeq" id="WP_183771982.1">
    <property type="nucleotide sequence ID" value="NZ_CAWVEG010000082.1"/>
</dbReference>
<evidence type="ECO:0000313" key="7">
    <source>
        <dbReference type="Proteomes" id="UP000543642"/>
    </source>
</evidence>
<sequence length="314" mass="34719">MLEIQNLYKYYGTFAALNGLNLTIKKGELFGFVGPNGAGKTTTMRIICGLLKADSGQVYIDGVDAFKQQRQLKEKIGYMPDFFGVYDNLKVYEYMDFYASAYGLTGDCVKRTCLELLDRVNLGDKASAYVDHLSRGMKQRLCLARTLIHDPSLLILDEPASGLDPQARFEMQEILKGLLDLDKTLVVSSHILPELSRMCTSVGVIQAGKMVLCGGMEEIMSLMASANPLVISLTDKVDQAVEYLKQQPLVATLSYKDHTVRVDFKGDSEDEVRLLSQMVQIGLPVSSFSREEGSLEALFLQITSQTGGGIFYAN</sequence>
<evidence type="ECO:0000256" key="3">
    <source>
        <dbReference type="ARBA" id="ARBA00022741"/>
    </source>
</evidence>
<dbReference type="EMBL" id="JACHFW010000002">
    <property type="protein sequence ID" value="MBB5263838.1"/>
    <property type="molecule type" value="Genomic_DNA"/>
</dbReference>
<dbReference type="InterPro" id="IPR027417">
    <property type="entry name" value="P-loop_NTPase"/>
</dbReference>
<comment type="caution">
    <text evidence="6">The sequence shown here is derived from an EMBL/GenBank/DDBJ whole genome shotgun (WGS) entry which is preliminary data.</text>
</comment>
<dbReference type="PROSITE" id="PS50893">
    <property type="entry name" value="ABC_TRANSPORTER_2"/>
    <property type="match status" value="1"/>
</dbReference>
<gene>
    <name evidence="6" type="ORF">HNP82_000936</name>
</gene>
<evidence type="ECO:0000256" key="2">
    <source>
        <dbReference type="ARBA" id="ARBA00022448"/>
    </source>
</evidence>
<dbReference type="Gene3D" id="3.40.50.300">
    <property type="entry name" value="P-loop containing nucleotide triphosphate hydrolases"/>
    <property type="match status" value="1"/>
</dbReference>
<protein>
    <submittedName>
        <fullName evidence="6">ABC-2 type transport system ATP-binding protein</fullName>
    </submittedName>
</protein>
<proteinExistence type="inferred from homology"/>
<organism evidence="6 7">
    <name type="scientific">Catenibacillus scindens</name>
    <dbReference type="NCBI Taxonomy" id="673271"/>
    <lineage>
        <taxon>Bacteria</taxon>
        <taxon>Bacillati</taxon>
        <taxon>Bacillota</taxon>
        <taxon>Clostridia</taxon>
        <taxon>Lachnospirales</taxon>
        <taxon>Lachnospiraceae</taxon>
        <taxon>Catenibacillus</taxon>
    </lineage>
</organism>
<dbReference type="Pfam" id="PF00005">
    <property type="entry name" value="ABC_tran"/>
    <property type="match status" value="1"/>
</dbReference>
<dbReference type="InterPro" id="IPR003439">
    <property type="entry name" value="ABC_transporter-like_ATP-bd"/>
</dbReference>
<name>A0A7W8H995_9FIRM</name>
<keyword evidence="2" id="KW-0813">Transport</keyword>
<evidence type="ECO:0000259" key="5">
    <source>
        <dbReference type="PROSITE" id="PS50893"/>
    </source>
</evidence>
<evidence type="ECO:0000256" key="1">
    <source>
        <dbReference type="ARBA" id="ARBA00005417"/>
    </source>
</evidence>
<feature type="domain" description="ABC transporter" evidence="5">
    <location>
        <begin position="2"/>
        <end position="232"/>
    </location>
</feature>
<reference evidence="6 7" key="1">
    <citation type="submission" date="2020-08" db="EMBL/GenBank/DDBJ databases">
        <title>Genomic Encyclopedia of Type Strains, Phase IV (KMG-IV): sequencing the most valuable type-strain genomes for metagenomic binning, comparative biology and taxonomic classification.</title>
        <authorList>
            <person name="Goeker M."/>
        </authorList>
    </citation>
    <scope>NUCLEOTIDE SEQUENCE [LARGE SCALE GENOMIC DNA]</scope>
    <source>
        <strain evidence="6 7">DSM 106146</strain>
    </source>
</reference>
<dbReference type="GO" id="GO:0016887">
    <property type="term" value="F:ATP hydrolysis activity"/>
    <property type="evidence" value="ECO:0007669"/>
    <property type="project" value="InterPro"/>
</dbReference>
<evidence type="ECO:0000256" key="4">
    <source>
        <dbReference type="ARBA" id="ARBA00022840"/>
    </source>
</evidence>
<dbReference type="CDD" id="cd03230">
    <property type="entry name" value="ABC_DR_subfamily_A"/>
    <property type="match status" value="1"/>
</dbReference>
<dbReference type="GO" id="GO:0005524">
    <property type="term" value="F:ATP binding"/>
    <property type="evidence" value="ECO:0007669"/>
    <property type="project" value="UniProtKB-KW"/>
</dbReference>
<dbReference type="PANTHER" id="PTHR43335">
    <property type="entry name" value="ABC TRANSPORTER, ATP-BINDING PROTEIN"/>
    <property type="match status" value="1"/>
</dbReference>
<dbReference type="SMART" id="SM00382">
    <property type="entry name" value="AAA"/>
    <property type="match status" value="1"/>
</dbReference>
<accession>A0A7W8H995</accession>
<keyword evidence="4 6" id="KW-0067">ATP-binding</keyword>
<keyword evidence="7" id="KW-1185">Reference proteome</keyword>
<dbReference type="SUPFAM" id="SSF52540">
    <property type="entry name" value="P-loop containing nucleoside triphosphate hydrolases"/>
    <property type="match status" value="1"/>
</dbReference>
<dbReference type="PANTHER" id="PTHR43335:SF3">
    <property type="entry name" value="ABC TRANSPORTER"/>
    <property type="match status" value="1"/>
</dbReference>